<sequence>MYELIGIAVSAIIVVSAVLALLALVISRISLTRNVWLAGGFADILDFFYLPIKAIFQRFSDTRTLDTWMVSLKNMAHRSAFAETKHRLLLTPHCMRSLDCPAPSTRFGIQCKGCGKCIFSKMMEDADRFGYKLYIIAGSSYVRHVIKKESADGALLLACNYELNKVMRALKRKKIVTYGVPLLTDGCYNTEVDYENLIAVLESFGAPPSGNRRSQSEKS</sequence>
<accession>A0A7G9YIY4</accession>
<dbReference type="PIRSF" id="PIRSF006594">
    <property type="entry name" value="UCP006594"/>
    <property type="match status" value="1"/>
</dbReference>
<keyword evidence="1" id="KW-1133">Transmembrane helix</keyword>
<proteinExistence type="predicted"/>
<organism evidence="2">
    <name type="scientific">Candidatus Methanogaster sp. ANME-2c ERB4</name>
    <dbReference type="NCBI Taxonomy" id="2759911"/>
    <lineage>
        <taxon>Archaea</taxon>
        <taxon>Methanobacteriati</taxon>
        <taxon>Methanobacteriota</taxon>
        <taxon>Stenosarchaea group</taxon>
        <taxon>Methanomicrobia</taxon>
        <taxon>Methanosarcinales</taxon>
        <taxon>ANME-2 cluster</taxon>
        <taxon>Candidatus Methanogasteraceae</taxon>
        <taxon>Candidatus Methanogaster</taxon>
    </lineage>
</organism>
<evidence type="ECO:0008006" key="4">
    <source>
        <dbReference type="Google" id="ProtNLM"/>
    </source>
</evidence>
<dbReference type="PANTHER" id="PTHR43801">
    <property type="entry name" value="NUCLEOTIDE-BINDING PROTEIN-RELATED"/>
    <property type="match status" value="1"/>
</dbReference>
<keyword evidence="1" id="KW-0812">Transmembrane</keyword>
<dbReference type="EMBL" id="MT631284">
    <property type="protein sequence ID" value="QNO47968.1"/>
    <property type="molecule type" value="Genomic_DNA"/>
</dbReference>
<dbReference type="InterPro" id="IPR002829">
    <property type="entry name" value="DUF116"/>
</dbReference>
<dbReference type="PANTHER" id="PTHR43801:SF1">
    <property type="entry name" value="POLYPRENYL SYNTHETASE"/>
    <property type="match status" value="1"/>
</dbReference>
<reference evidence="2" key="1">
    <citation type="submission" date="2020-06" db="EMBL/GenBank/DDBJ databases">
        <title>Unique genomic features of the anaerobic methanotrophic archaea.</title>
        <authorList>
            <person name="Chadwick G.L."/>
            <person name="Skennerton C.T."/>
            <person name="Laso-Perez R."/>
            <person name="Leu A.O."/>
            <person name="Speth D.R."/>
            <person name="Yu H."/>
            <person name="Morgan-Lang C."/>
            <person name="Hatzenpichler R."/>
            <person name="Goudeau D."/>
            <person name="Malmstrom R."/>
            <person name="Brazelton W.J."/>
            <person name="Woyke T."/>
            <person name="Hallam S.J."/>
            <person name="Tyson G.W."/>
            <person name="Wegener G."/>
            <person name="Boetius A."/>
            <person name="Orphan V."/>
        </authorList>
    </citation>
    <scope>NUCLEOTIDE SEQUENCE</scope>
</reference>
<dbReference type="Pfam" id="PF01976">
    <property type="entry name" value="DUF116"/>
    <property type="match status" value="1"/>
</dbReference>
<gene>
    <name evidence="3" type="ORF">GOJLPIDM_00006</name>
    <name evidence="2" type="ORF">KNONPEEI_00006</name>
</gene>
<name>A0A7G9YIY4_9EURY</name>
<evidence type="ECO:0000313" key="3">
    <source>
        <dbReference type="EMBL" id="QNO48150.1"/>
    </source>
</evidence>
<dbReference type="AlphaFoldDB" id="A0A7G9YIY4"/>
<keyword evidence="1" id="KW-0472">Membrane</keyword>
<evidence type="ECO:0000256" key="1">
    <source>
        <dbReference type="SAM" id="Phobius"/>
    </source>
</evidence>
<feature type="transmembrane region" description="Helical" evidence="1">
    <location>
        <begin position="7"/>
        <end position="29"/>
    </location>
</feature>
<evidence type="ECO:0000313" key="2">
    <source>
        <dbReference type="EMBL" id="QNO47968.1"/>
    </source>
</evidence>
<dbReference type="EMBL" id="MT631313">
    <property type="protein sequence ID" value="QNO48150.1"/>
    <property type="molecule type" value="Genomic_DNA"/>
</dbReference>
<protein>
    <recommendedName>
        <fullName evidence="4">Polyprenyl synthetase</fullName>
    </recommendedName>
</protein>